<protein>
    <recommendedName>
        <fullName evidence="1">Nudix hydrolase domain-containing protein</fullName>
    </recommendedName>
</protein>
<dbReference type="Pfam" id="PF25969">
    <property type="entry name" value="NUDT9_N"/>
    <property type="match status" value="1"/>
</dbReference>
<dbReference type="InterPro" id="IPR000086">
    <property type="entry name" value="NUDIX_hydrolase_dom"/>
</dbReference>
<dbReference type="InterPro" id="IPR015797">
    <property type="entry name" value="NUDIX_hydrolase-like_dom_sf"/>
</dbReference>
<name>A0A8S3Z441_9EUPU</name>
<dbReference type="PANTHER" id="PTHR13030">
    <property type="entry name" value="NUDIX HYDROLASE"/>
    <property type="match status" value="1"/>
</dbReference>
<sequence>MQGEHPHIKARSEMYPRSNVRRFPVPDDKVPWSVPFPEYQPVYYTSKSVLDQPAWADREDILNGRVPEWNKVDGAINRCSHMGIYTLDPETKLPRNPIGRTGIIGRGCLGRWGPNHAADPIVTRWKLDEQGKPELDEEGKKIAQFISIKRGDCNEWAIPGGMVDAEEVITYTMRREFGEEALNSMEVPECEKEKIAYSVDKLFKNGVEVYRGYVDDPRNTDNAWMETVAMNFHDADGSGVAQFKLTAGDDAVGVQWLDLHHEISLYASHKDFLKKVADHLKASW</sequence>
<reference evidence="2" key="1">
    <citation type="submission" date="2021-04" db="EMBL/GenBank/DDBJ databases">
        <authorList>
            <consortium name="Molecular Ecology Group"/>
        </authorList>
    </citation>
    <scope>NUCLEOTIDE SEQUENCE</scope>
</reference>
<dbReference type="OrthoDB" id="9972248at2759"/>
<dbReference type="GO" id="GO:0047631">
    <property type="term" value="F:ADP-ribose diphosphatase activity"/>
    <property type="evidence" value="ECO:0007669"/>
    <property type="project" value="InterPro"/>
</dbReference>
<proteinExistence type="predicted"/>
<organism evidence="2 3">
    <name type="scientific">Candidula unifasciata</name>
    <dbReference type="NCBI Taxonomy" id="100452"/>
    <lineage>
        <taxon>Eukaryota</taxon>
        <taxon>Metazoa</taxon>
        <taxon>Spiralia</taxon>
        <taxon>Lophotrochozoa</taxon>
        <taxon>Mollusca</taxon>
        <taxon>Gastropoda</taxon>
        <taxon>Heterobranchia</taxon>
        <taxon>Euthyneura</taxon>
        <taxon>Panpulmonata</taxon>
        <taxon>Eupulmonata</taxon>
        <taxon>Stylommatophora</taxon>
        <taxon>Helicina</taxon>
        <taxon>Helicoidea</taxon>
        <taxon>Geomitridae</taxon>
        <taxon>Candidula</taxon>
    </lineage>
</organism>
<dbReference type="AlphaFoldDB" id="A0A8S3Z441"/>
<dbReference type="Pfam" id="PF00293">
    <property type="entry name" value="NUDIX"/>
    <property type="match status" value="1"/>
</dbReference>
<dbReference type="EMBL" id="CAJHNH020001648">
    <property type="protein sequence ID" value="CAG5123899.1"/>
    <property type="molecule type" value="Genomic_DNA"/>
</dbReference>
<evidence type="ECO:0000313" key="2">
    <source>
        <dbReference type="EMBL" id="CAG5123899.1"/>
    </source>
</evidence>
<dbReference type="CDD" id="cd03670">
    <property type="entry name" value="NUDIX_ADPRase_Nudt9"/>
    <property type="match status" value="1"/>
</dbReference>
<dbReference type="InterPro" id="IPR039989">
    <property type="entry name" value="NUDT9"/>
</dbReference>
<gene>
    <name evidence="2" type="ORF">CUNI_LOCUS9457</name>
</gene>
<evidence type="ECO:0000259" key="1">
    <source>
        <dbReference type="PROSITE" id="PS51462"/>
    </source>
</evidence>
<dbReference type="PANTHER" id="PTHR13030:SF8">
    <property type="entry name" value="ADP-RIBOSE PYROPHOSPHATASE, MITOCHONDRIAL"/>
    <property type="match status" value="1"/>
</dbReference>
<dbReference type="Proteomes" id="UP000678393">
    <property type="component" value="Unassembled WGS sequence"/>
</dbReference>
<comment type="caution">
    <text evidence="2">The sequence shown here is derived from an EMBL/GenBank/DDBJ whole genome shotgun (WGS) entry which is preliminary data.</text>
</comment>
<accession>A0A8S3Z441</accession>
<feature type="domain" description="Nudix hydrolase" evidence="1">
    <location>
        <begin position="114"/>
        <end position="279"/>
    </location>
</feature>
<evidence type="ECO:0000313" key="3">
    <source>
        <dbReference type="Proteomes" id="UP000678393"/>
    </source>
</evidence>
<dbReference type="SUPFAM" id="SSF55811">
    <property type="entry name" value="Nudix"/>
    <property type="match status" value="1"/>
</dbReference>
<dbReference type="PROSITE" id="PS51462">
    <property type="entry name" value="NUDIX"/>
    <property type="match status" value="1"/>
</dbReference>
<dbReference type="FunFam" id="3.90.79.10:FF:000021">
    <property type="entry name" value="ADP-ribose pyrophosphatase, mitochondrial isoform X1"/>
    <property type="match status" value="1"/>
</dbReference>
<keyword evidence="3" id="KW-1185">Reference proteome</keyword>
<dbReference type="Gene3D" id="3.90.79.10">
    <property type="entry name" value="Nucleoside Triphosphate Pyrophosphohydrolase"/>
    <property type="match status" value="1"/>
</dbReference>